<proteinExistence type="predicted"/>
<dbReference type="OrthoDB" id="6119141at2759"/>
<protein>
    <submittedName>
        <fullName evidence="1">Uncharacterized protein</fullName>
    </submittedName>
</protein>
<organism evidence="1 2">
    <name type="scientific">Pseudolycoriella hygida</name>
    <dbReference type="NCBI Taxonomy" id="35572"/>
    <lineage>
        <taxon>Eukaryota</taxon>
        <taxon>Metazoa</taxon>
        <taxon>Ecdysozoa</taxon>
        <taxon>Arthropoda</taxon>
        <taxon>Hexapoda</taxon>
        <taxon>Insecta</taxon>
        <taxon>Pterygota</taxon>
        <taxon>Neoptera</taxon>
        <taxon>Endopterygota</taxon>
        <taxon>Diptera</taxon>
        <taxon>Nematocera</taxon>
        <taxon>Sciaroidea</taxon>
        <taxon>Sciaridae</taxon>
        <taxon>Pseudolycoriella</taxon>
    </lineage>
</organism>
<accession>A0A9Q0RZF0</accession>
<reference evidence="1" key="1">
    <citation type="submission" date="2022-07" db="EMBL/GenBank/DDBJ databases">
        <authorList>
            <person name="Trinca V."/>
            <person name="Uliana J.V.C."/>
            <person name="Torres T.T."/>
            <person name="Ward R.J."/>
            <person name="Monesi N."/>
        </authorList>
    </citation>
    <scope>NUCLEOTIDE SEQUENCE</scope>
    <source>
        <strain evidence="1">HSMRA1968</strain>
        <tissue evidence="1">Whole embryos</tissue>
    </source>
</reference>
<sequence>MLIPINRLQIPGCQENVPLVEYKSVNSDEDDEDEIAFFPIKSRNNVRQDLSDTFSIQEMTIMGTESDDSESQTLEFLSPSVTHTNLDKFLGWICCANRF</sequence>
<name>A0A9Q0RZF0_9DIPT</name>
<evidence type="ECO:0000313" key="1">
    <source>
        <dbReference type="EMBL" id="KAJ6638507.1"/>
    </source>
</evidence>
<evidence type="ECO:0000313" key="2">
    <source>
        <dbReference type="Proteomes" id="UP001151699"/>
    </source>
</evidence>
<keyword evidence="2" id="KW-1185">Reference proteome</keyword>
<dbReference type="AlphaFoldDB" id="A0A9Q0RZF0"/>
<gene>
    <name evidence="1" type="ORF">Bhyg_11243</name>
</gene>
<dbReference type="Proteomes" id="UP001151699">
    <property type="component" value="Chromosome X"/>
</dbReference>
<comment type="caution">
    <text evidence="1">The sequence shown here is derived from an EMBL/GenBank/DDBJ whole genome shotgun (WGS) entry which is preliminary data.</text>
</comment>
<dbReference type="EMBL" id="WJQU01000003">
    <property type="protein sequence ID" value="KAJ6638507.1"/>
    <property type="molecule type" value="Genomic_DNA"/>
</dbReference>